<name>A0A4Q1C9V1_9BACT</name>
<evidence type="ECO:0000259" key="1">
    <source>
        <dbReference type="SMART" id="SM01321"/>
    </source>
</evidence>
<dbReference type="SMART" id="SM01321">
    <property type="entry name" value="Y1_Tnp"/>
    <property type="match status" value="1"/>
</dbReference>
<dbReference type="RefSeq" id="WP_129047021.1">
    <property type="nucleotide sequence ID" value="NZ_SDHX01000001.1"/>
</dbReference>
<protein>
    <recommendedName>
        <fullName evidence="1">Transposase IS200-like domain-containing protein</fullName>
    </recommendedName>
</protein>
<dbReference type="PANTHER" id="PTHR36966">
    <property type="entry name" value="REP-ASSOCIATED TYROSINE TRANSPOSASE"/>
    <property type="match status" value="1"/>
</dbReference>
<dbReference type="GO" id="GO:0004803">
    <property type="term" value="F:transposase activity"/>
    <property type="evidence" value="ECO:0007669"/>
    <property type="project" value="InterPro"/>
</dbReference>
<feature type="domain" description="Transposase IS200-like" evidence="1">
    <location>
        <begin position="17"/>
        <end position="127"/>
    </location>
</feature>
<dbReference type="EMBL" id="SDHX01000001">
    <property type="protein sequence ID" value="RXK55656.1"/>
    <property type="molecule type" value="Genomic_DNA"/>
</dbReference>
<organism evidence="2 3">
    <name type="scientific">Oleiharenicola lentus</name>
    <dbReference type="NCBI Taxonomy" id="2508720"/>
    <lineage>
        <taxon>Bacteria</taxon>
        <taxon>Pseudomonadati</taxon>
        <taxon>Verrucomicrobiota</taxon>
        <taxon>Opitutia</taxon>
        <taxon>Opitutales</taxon>
        <taxon>Opitutaceae</taxon>
        <taxon>Oleiharenicola</taxon>
    </lineage>
</organism>
<dbReference type="AlphaFoldDB" id="A0A4Q1C9V1"/>
<dbReference type="SUPFAM" id="SSF143422">
    <property type="entry name" value="Transposase IS200-like"/>
    <property type="match status" value="1"/>
</dbReference>
<keyword evidence="3" id="KW-1185">Reference proteome</keyword>
<comment type="caution">
    <text evidence="2">The sequence shown here is derived from an EMBL/GenBank/DDBJ whole genome shotgun (WGS) entry which is preliminary data.</text>
</comment>
<dbReference type="OrthoDB" id="9815389at2"/>
<dbReference type="GO" id="GO:0006313">
    <property type="term" value="P:DNA transposition"/>
    <property type="evidence" value="ECO:0007669"/>
    <property type="project" value="InterPro"/>
</dbReference>
<evidence type="ECO:0000313" key="3">
    <source>
        <dbReference type="Proteomes" id="UP000290218"/>
    </source>
</evidence>
<dbReference type="Gene3D" id="3.30.70.1290">
    <property type="entry name" value="Transposase IS200-like"/>
    <property type="match status" value="1"/>
</dbReference>
<evidence type="ECO:0000313" key="2">
    <source>
        <dbReference type="EMBL" id="RXK55656.1"/>
    </source>
</evidence>
<dbReference type="PANTHER" id="PTHR36966:SF1">
    <property type="entry name" value="REP-ASSOCIATED TYROSINE TRANSPOSASE"/>
    <property type="match status" value="1"/>
</dbReference>
<dbReference type="NCBIfam" id="NF047646">
    <property type="entry name" value="REP_Tyr_transpos"/>
    <property type="match status" value="1"/>
</dbReference>
<sequence>MSLPKRKFLPHAVPGWVEGCPIFFITICALQRGENQFCHPVAAKAIFEATAFYHQQARWHVHLMLIMPDHVHALISFPKVESIEQVVRSWKHYLAKQHKLKWQRDYFDHRLRNHESHREKADYIRLNPVRAGLVSDPALWPLIWEP</sequence>
<gene>
    <name evidence="2" type="ORF">ESB00_07140</name>
</gene>
<dbReference type="Proteomes" id="UP000290218">
    <property type="component" value="Unassembled WGS sequence"/>
</dbReference>
<reference evidence="2 3" key="1">
    <citation type="submission" date="2019-01" db="EMBL/GenBank/DDBJ databases">
        <title>Lacunisphaera sp. strain TWA-58.</title>
        <authorList>
            <person name="Chen W.-M."/>
        </authorList>
    </citation>
    <scope>NUCLEOTIDE SEQUENCE [LARGE SCALE GENOMIC DNA]</scope>
    <source>
        <strain evidence="2 3">TWA-58</strain>
    </source>
</reference>
<dbReference type="InterPro" id="IPR052715">
    <property type="entry name" value="RAYT_transposase"/>
</dbReference>
<dbReference type="GO" id="GO:0043565">
    <property type="term" value="F:sequence-specific DNA binding"/>
    <property type="evidence" value="ECO:0007669"/>
    <property type="project" value="TreeGrafter"/>
</dbReference>
<dbReference type="InterPro" id="IPR036515">
    <property type="entry name" value="Transposase_17_sf"/>
</dbReference>
<proteinExistence type="predicted"/>
<dbReference type="Pfam" id="PF01797">
    <property type="entry name" value="Y1_Tnp"/>
    <property type="match status" value="1"/>
</dbReference>
<dbReference type="InterPro" id="IPR002686">
    <property type="entry name" value="Transposase_17"/>
</dbReference>
<accession>A0A4Q1C9V1</accession>